<dbReference type="InterPro" id="IPR009553">
    <property type="entry name" value="DUF1173"/>
</dbReference>
<organism evidence="1 2">
    <name type="scientific">Burkholderia stagnalis</name>
    <dbReference type="NCBI Taxonomy" id="1503054"/>
    <lineage>
        <taxon>Bacteria</taxon>
        <taxon>Pseudomonadati</taxon>
        <taxon>Pseudomonadota</taxon>
        <taxon>Betaproteobacteria</taxon>
        <taxon>Burkholderiales</taxon>
        <taxon>Burkholderiaceae</taxon>
        <taxon>Burkholderia</taxon>
        <taxon>Burkholderia cepacia complex</taxon>
    </lineage>
</organism>
<gene>
    <name evidence="1" type="ORF">DF017_12195</name>
</gene>
<accession>A0ABX9YQ68</accession>
<evidence type="ECO:0000313" key="2">
    <source>
        <dbReference type="Proteomes" id="UP000281098"/>
    </source>
</evidence>
<sequence length="73" mass="7995">MTYFKIGDTAYSADDPRLCEALATAYASQTTPRCLCRDGGIEMGIAKRGAIYVIKPGRQTGAQHSLDCEFYEP</sequence>
<protein>
    <submittedName>
        <fullName evidence="1">DUF1173 family protein</fullName>
    </submittedName>
</protein>
<evidence type="ECO:0000313" key="1">
    <source>
        <dbReference type="EMBL" id="RQY93792.1"/>
    </source>
</evidence>
<keyword evidence="2" id="KW-1185">Reference proteome</keyword>
<dbReference type="EMBL" id="QTPM01000012">
    <property type="protein sequence ID" value="RQY93792.1"/>
    <property type="molecule type" value="Genomic_DNA"/>
</dbReference>
<comment type="caution">
    <text evidence="1">The sequence shown here is derived from an EMBL/GenBank/DDBJ whole genome shotgun (WGS) entry which is preliminary data.</text>
</comment>
<dbReference type="Proteomes" id="UP000281098">
    <property type="component" value="Unassembled WGS sequence"/>
</dbReference>
<dbReference type="RefSeq" id="WP_124759561.1">
    <property type="nucleotide sequence ID" value="NZ_QTPM01000012.1"/>
</dbReference>
<name>A0ABX9YQ68_9BURK</name>
<reference evidence="1 2" key="1">
    <citation type="submission" date="2018-08" db="EMBL/GenBank/DDBJ databases">
        <title>Comparative analysis of Burkholderia isolates from Puerto Rico.</title>
        <authorList>
            <person name="Hall C."/>
            <person name="Sahl J."/>
            <person name="Wagner D."/>
        </authorList>
    </citation>
    <scope>NUCLEOTIDE SEQUENCE [LARGE SCALE GENOMIC DNA]</scope>
    <source>
        <strain evidence="1 2">Bp8966</strain>
    </source>
</reference>
<dbReference type="Pfam" id="PF06666">
    <property type="entry name" value="DUF1173"/>
    <property type="match status" value="1"/>
</dbReference>
<proteinExistence type="predicted"/>